<accession>A0A1W0WB61</accession>
<evidence type="ECO:0000256" key="1">
    <source>
        <dbReference type="SAM" id="MobiDB-lite"/>
    </source>
</evidence>
<feature type="compositionally biased region" description="Polar residues" evidence="1">
    <location>
        <begin position="342"/>
        <end position="351"/>
    </location>
</feature>
<dbReference type="AlphaFoldDB" id="A0A1W0WB61"/>
<comment type="caution">
    <text evidence="2">The sequence shown here is derived from an EMBL/GenBank/DDBJ whole genome shotgun (WGS) entry which is preliminary data.</text>
</comment>
<dbReference type="Proteomes" id="UP000192578">
    <property type="component" value="Unassembled WGS sequence"/>
</dbReference>
<reference evidence="3" key="1">
    <citation type="submission" date="2017-01" db="EMBL/GenBank/DDBJ databases">
        <title>Comparative genomics of anhydrobiosis in the tardigrade Hypsibius dujardini.</title>
        <authorList>
            <person name="Yoshida Y."/>
            <person name="Koutsovoulos G."/>
            <person name="Laetsch D."/>
            <person name="Stevens L."/>
            <person name="Kumar S."/>
            <person name="Horikawa D."/>
            <person name="Ishino K."/>
            <person name="Komine S."/>
            <person name="Tomita M."/>
            <person name="Blaxter M."/>
            <person name="Arakawa K."/>
        </authorList>
    </citation>
    <scope>NUCLEOTIDE SEQUENCE [LARGE SCALE GENOMIC DNA]</scope>
    <source>
        <strain evidence="3">Z151</strain>
    </source>
</reference>
<keyword evidence="3" id="KW-1185">Reference proteome</keyword>
<feature type="region of interest" description="Disordered" evidence="1">
    <location>
        <begin position="339"/>
        <end position="359"/>
    </location>
</feature>
<gene>
    <name evidence="2" type="ORF">BV898_13320</name>
</gene>
<dbReference type="EMBL" id="MTYJ01000145">
    <property type="protein sequence ID" value="OQV12444.1"/>
    <property type="molecule type" value="Genomic_DNA"/>
</dbReference>
<proteinExistence type="predicted"/>
<organism evidence="2 3">
    <name type="scientific">Hypsibius exemplaris</name>
    <name type="common">Freshwater tardigrade</name>
    <dbReference type="NCBI Taxonomy" id="2072580"/>
    <lineage>
        <taxon>Eukaryota</taxon>
        <taxon>Metazoa</taxon>
        <taxon>Ecdysozoa</taxon>
        <taxon>Tardigrada</taxon>
        <taxon>Eutardigrada</taxon>
        <taxon>Parachela</taxon>
        <taxon>Hypsibioidea</taxon>
        <taxon>Hypsibiidae</taxon>
        <taxon>Hypsibius</taxon>
    </lineage>
</organism>
<sequence length="512" mass="55586">MDVVFFTDFLPKFKKFLKTQTGAEYGANAKVNFKVPDFDTQTDGTSRDPTFRFECRMAVLMYTTKLPQAQQRRVALMSSIFSETAHVEGWQTIARTSLATVDKLDGLDHNRILDIVREVAKGVLADVSDDEIEFSTNSTGVTGHQSHPPDVPMVTVEQSADPSSSSAAVVNEPDLNDSVVDATAADLSTFYSDQSGLPTTEFLGDERPMQIGNDLIMTESSVSKSSSTNRVAEGSAKSSMEFHGGAEIPTRRTAFDIWYSAEGKDIAAGLLAQLGFTSPSSTVMRSLAAEKWRNFSLDQQQATAFLPIAPSSMTDDIQPGCYELALDGSEQNFGGVEEAEAVSNSPLTRQLSGPPRLPDMEDRVAALGSTGFHQIPTSSQAASTIETSTVKESDEEVTVGKKPHSKLSVVAVLPDEAGTSDEGTSVKTATKRRRKPRRVVMPKKSTISCGRCSLPRSCRNVVRCSLHDTCGNWICTACCLQVMSKDAWNERQTALDYDAPDTAYYIVCSSTH</sequence>
<name>A0A1W0WB61_HYPEX</name>
<evidence type="ECO:0000313" key="3">
    <source>
        <dbReference type="Proteomes" id="UP000192578"/>
    </source>
</evidence>
<evidence type="ECO:0000313" key="2">
    <source>
        <dbReference type="EMBL" id="OQV12444.1"/>
    </source>
</evidence>
<protein>
    <submittedName>
        <fullName evidence="2">Uncharacterized protein</fullName>
    </submittedName>
</protein>